<feature type="compositionally biased region" description="Low complexity" evidence="1">
    <location>
        <begin position="1057"/>
        <end position="1072"/>
    </location>
</feature>
<name>A0A2T7NFB6_POMCA</name>
<feature type="compositionally biased region" description="Polar residues" evidence="1">
    <location>
        <begin position="845"/>
        <end position="858"/>
    </location>
</feature>
<proteinExistence type="predicted"/>
<evidence type="ECO:0000256" key="1">
    <source>
        <dbReference type="SAM" id="MobiDB-lite"/>
    </source>
</evidence>
<gene>
    <name evidence="2" type="ORF">C0Q70_20366</name>
</gene>
<feature type="region of interest" description="Disordered" evidence="1">
    <location>
        <begin position="78"/>
        <end position="98"/>
    </location>
</feature>
<sequence length="1300" mass="145337">MAGHQQTDQMAASLASQGLQEDAVPFNSTPLHQNVPQRGTGIDLQQTRSSLSSTPTFAVPPQMWHHSRTAISSSLPSQNMLTQESRSISPVNPNSGSDALSLQQDLLKQVDPKAVKAVTGIIPSSGSSISPSMSSSLTDLPSLKKTPSLKVDDISDEDIEYYKKQFPEDIRSDIYDAMIIHQDEDVHEVLQFLSRVNSDVQLSQGEKPKVVLYTDVRPDINNAIGQLDESLPLCTYVFLYVTKKFCSDGWTEFSSQTCLMDAIYNSEKKWSVVPIFTEPRRQATYKIPASIRSLKGIQYWSEDKFYADSLRKLLDDKLYVRKSKEVELKHKRKMWILKKKAKEIREQDRREQETRHAAEEEMLARSLYEKAKEKKEIQHMKRIQLLDQSEMEQLCQEYSRHTYETGYLQYLSKCFTAPANLDSYMGADVPPVFHSSLSMPHTSAVQTPSGTYLPREMTQSLEGTSSYIPHFSVSNLSSDSGLSKSMDDSNTFPSLTAPQAQISKSVGTELCPLSVSSDHSSPLSSGSGSTSTSQMHYSNTKETTLGTGSEFVPRGNEMDKRYKYFDLPATDHNKTVASPGSMGVPQRLGGNSQESILHLTEDTSAQQQRGLLLPAGPERLSASPDIEEDIPPASRVSTGNLGEVQMLQQFSSLRTEISGTQINSDNTASVLPRQSHLPSQAPGNIMAGPTNPFAEYQHGPHVGSHHSPLMAASQYVSGLQYIPSERFPTSASVPGHYNPYLHLGQQVKEVHHHHYVNPYVPPTININKVENVMVGETVQITQKGNRRGRHKADCQSPVRDREDGFQDTTPGEFDPEELVSRCPDSLSLPSNVPISGLTGHVTADRIQSQPVSSMTSPELQGEGSRKNLQYGLADLPRAHPSVGNGSIRYPPPSPHEGIPAVAVKPVAVTKPFNSSAEKSQWRREYDAQHETEVKRPGESRTESRELVDSNNSETEEETTLKSLAGERDTGDPSFLGKHPSLPFGALPFLNTLWSQKNSDMSVPKNLPEDVTADAEPFSSTPEFETEVKTFGRGDLPSQCSSQSPQSINQANIIERNSLSGSSDCSSEGATSSNSGLNRSDIFQKILNENNISDEEREILPDNLKTDYHDAIIVYHEKDYNEAKAFMLNIEQNIKFSNGEKPRVQLYDCMGPETGLVLSQLDHNLKLCTYTFMYITEIFLEDKLTYFMNGTSLSEAVFNSSKKFSYVPLLSDRKLKLPPSIACLKSVELWNSEKMMDCLKRLFQNAYSKRKKEEEKLEHERLKWIIEERNRQKQEYDKKAKEFHALREKLDCNDRDKKENT</sequence>
<evidence type="ECO:0000313" key="3">
    <source>
        <dbReference type="Proteomes" id="UP000245119"/>
    </source>
</evidence>
<evidence type="ECO:0008006" key="4">
    <source>
        <dbReference type="Google" id="ProtNLM"/>
    </source>
</evidence>
<dbReference type="InterPro" id="IPR035897">
    <property type="entry name" value="Toll_tir_struct_dom_sf"/>
</dbReference>
<feature type="region of interest" description="Disordered" evidence="1">
    <location>
        <begin position="782"/>
        <end position="833"/>
    </location>
</feature>
<feature type="region of interest" description="Disordered" evidence="1">
    <location>
        <begin position="845"/>
        <end position="864"/>
    </location>
</feature>
<protein>
    <recommendedName>
        <fullName evidence="4">TIR domain-containing protein</fullName>
    </recommendedName>
</protein>
<evidence type="ECO:0000313" key="2">
    <source>
        <dbReference type="EMBL" id="PVD19873.1"/>
    </source>
</evidence>
<dbReference type="Proteomes" id="UP000245119">
    <property type="component" value="Linkage Group LG13"/>
</dbReference>
<feature type="region of interest" description="Disordered" evidence="1">
    <location>
        <begin position="875"/>
        <end position="898"/>
    </location>
</feature>
<comment type="caution">
    <text evidence="2">The sequence shown here is derived from an EMBL/GenBank/DDBJ whole genome shotgun (WGS) entry which is preliminary data.</text>
</comment>
<accession>A0A2T7NFB6</accession>
<feature type="region of interest" description="Disordered" evidence="1">
    <location>
        <begin position="1056"/>
        <end position="1075"/>
    </location>
</feature>
<dbReference type="EMBL" id="PZQS01000013">
    <property type="protein sequence ID" value="PVD19873.1"/>
    <property type="molecule type" value="Genomic_DNA"/>
</dbReference>
<feature type="region of interest" description="Disordered" evidence="1">
    <location>
        <begin position="513"/>
        <end position="553"/>
    </location>
</feature>
<feature type="compositionally biased region" description="Basic and acidic residues" evidence="1">
    <location>
        <begin position="919"/>
        <end position="947"/>
    </location>
</feature>
<dbReference type="Gene3D" id="3.40.50.10140">
    <property type="entry name" value="Toll/interleukin-1 receptor homology (TIR) domain"/>
    <property type="match status" value="2"/>
</dbReference>
<dbReference type="OrthoDB" id="6162130at2759"/>
<keyword evidence="3" id="KW-1185">Reference proteome</keyword>
<reference evidence="2 3" key="1">
    <citation type="submission" date="2018-04" db="EMBL/GenBank/DDBJ databases">
        <title>The genome of golden apple snail Pomacea canaliculata provides insight into stress tolerance and invasive adaptation.</title>
        <authorList>
            <person name="Liu C."/>
            <person name="Liu B."/>
            <person name="Ren Y."/>
            <person name="Zhang Y."/>
            <person name="Wang H."/>
            <person name="Li S."/>
            <person name="Jiang F."/>
            <person name="Yin L."/>
            <person name="Zhang G."/>
            <person name="Qian W."/>
            <person name="Fan W."/>
        </authorList>
    </citation>
    <scope>NUCLEOTIDE SEQUENCE [LARGE SCALE GENOMIC DNA]</scope>
    <source>
        <strain evidence="2">SZHN2017</strain>
        <tissue evidence="2">Muscle</tissue>
    </source>
</reference>
<feature type="region of interest" description="Disordered" evidence="1">
    <location>
        <begin position="912"/>
        <end position="978"/>
    </location>
</feature>
<feature type="compositionally biased region" description="Polar residues" evidence="1">
    <location>
        <begin position="534"/>
        <end position="547"/>
    </location>
</feature>
<organism evidence="2 3">
    <name type="scientific">Pomacea canaliculata</name>
    <name type="common">Golden apple snail</name>
    <dbReference type="NCBI Taxonomy" id="400727"/>
    <lineage>
        <taxon>Eukaryota</taxon>
        <taxon>Metazoa</taxon>
        <taxon>Spiralia</taxon>
        <taxon>Lophotrochozoa</taxon>
        <taxon>Mollusca</taxon>
        <taxon>Gastropoda</taxon>
        <taxon>Caenogastropoda</taxon>
        <taxon>Architaenioglossa</taxon>
        <taxon>Ampullarioidea</taxon>
        <taxon>Ampullariidae</taxon>
        <taxon>Pomacea</taxon>
    </lineage>
</organism>
<feature type="compositionally biased region" description="Low complexity" evidence="1">
    <location>
        <begin position="513"/>
        <end position="533"/>
    </location>
</feature>